<dbReference type="Pfam" id="PF05935">
    <property type="entry name" value="Arylsulfotrans"/>
    <property type="match status" value="1"/>
</dbReference>
<evidence type="ECO:0000313" key="3">
    <source>
        <dbReference type="EMBL" id="CAD7289441.1"/>
    </source>
</evidence>
<dbReference type="Pfam" id="PF17425">
    <property type="entry name" value="Arylsulfotran_N"/>
    <property type="match status" value="1"/>
</dbReference>
<sequence>MKTTLSSVALAAILVGGFATNALAIGEPSGSHIDYAIPGKLGEVVVNPYDIAPLTAVIKSGGFTIKNVKVTIVPKKDGQTISYAVADKHIRTHGGIPVFGMYPDYQNTVEVEYTKIYKGQEEKIKETYKIYAPAIYLESTGMPNQKGPLFDKIEVVKAASGKFANRLYYVNNFVNKTGKGTKVVWNNPAGGAIEWNYTPNNFVLDTKGEVRWYLEPSKIYDLKTPMNAGVMMGFKQNPDGAMTWGYGQHYVK</sequence>
<protein>
    <submittedName>
        <fullName evidence="3">Arylsulfate sulfotransferase AssT</fullName>
        <ecNumber evidence="3">2.8.2.22</ecNumber>
    </submittedName>
</protein>
<dbReference type="EMBL" id="CAJHOE010000011">
    <property type="protein sequence ID" value="CAD7289441.1"/>
    <property type="molecule type" value="Genomic_DNA"/>
</dbReference>
<comment type="caution">
    <text evidence="3">The sequence shown here is derived from an EMBL/GenBank/DDBJ whole genome shotgun (WGS) entry which is preliminary data.</text>
</comment>
<feature type="signal peptide" evidence="1">
    <location>
        <begin position="1"/>
        <end position="24"/>
    </location>
</feature>
<gene>
    <name evidence="3" type="primary">assT_3</name>
    <name evidence="3" type="ORF">LMG8286_01808</name>
</gene>
<evidence type="ECO:0000259" key="2">
    <source>
        <dbReference type="Pfam" id="PF17425"/>
    </source>
</evidence>
<keyword evidence="3" id="KW-0808">Transferase</keyword>
<name>A0ABN7KAG7_9BACT</name>
<accession>A0ABN7KAG7</accession>
<feature type="domain" description="Arylsulfotransferase N-terminal" evidence="2">
    <location>
        <begin position="44"/>
        <end position="133"/>
    </location>
</feature>
<evidence type="ECO:0000256" key="1">
    <source>
        <dbReference type="SAM" id="SignalP"/>
    </source>
</evidence>
<organism evidence="3 4">
    <name type="scientific">Campylobacter suis</name>
    <dbReference type="NCBI Taxonomy" id="2790657"/>
    <lineage>
        <taxon>Bacteria</taxon>
        <taxon>Pseudomonadati</taxon>
        <taxon>Campylobacterota</taxon>
        <taxon>Epsilonproteobacteria</taxon>
        <taxon>Campylobacterales</taxon>
        <taxon>Campylobacteraceae</taxon>
        <taxon>Campylobacter</taxon>
    </lineage>
</organism>
<keyword evidence="1" id="KW-0732">Signal</keyword>
<proteinExistence type="predicted"/>
<dbReference type="InterPro" id="IPR010262">
    <property type="entry name" value="Arylsulfotransferase_bact"/>
</dbReference>
<keyword evidence="4" id="KW-1185">Reference proteome</keyword>
<dbReference type="EC" id="2.8.2.22" evidence="3"/>
<dbReference type="GO" id="GO:0047686">
    <property type="term" value="F:arylsulfate sulfotransferase activity"/>
    <property type="evidence" value="ECO:0007669"/>
    <property type="project" value="UniProtKB-EC"/>
</dbReference>
<dbReference type="InterPro" id="IPR035391">
    <property type="entry name" value="Arylsulfotran_N"/>
</dbReference>
<dbReference type="Gene3D" id="2.60.40.3100">
    <property type="entry name" value="Arylsulphate sulphotransferase monomer, N-terminal domain"/>
    <property type="match status" value="1"/>
</dbReference>
<feature type="chain" id="PRO_5045556715" evidence="1">
    <location>
        <begin position="25"/>
        <end position="252"/>
    </location>
</feature>
<reference evidence="3 4" key="1">
    <citation type="submission" date="2020-11" db="EMBL/GenBank/DDBJ databases">
        <authorList>
            <person name="Peeters C."/>
        </authorList>
    </citation>
    <scope>NUCLEOTIDE SEQUENCE [LARGE SCALE GENOMIC DNA]</scope>
    <source>
        <strain evidence="3 4">LMG 8286</strain>
    </source>
</reference>
<evidence type="ECO:0000313" key="4">
    <source>
        <dbReference type="Proteomes" id="UP000789359"/>
    </source>
</evidence>
<dbReference type="Proteomes" id="UP000789359">
    <property type="component" value="Unassembled WGS sequence"/>
</dbReference>
<dbReference type="InterPro" id="IPR038477">
    <property type="entry name" value="ASST_N_sf"/>
</dbReference>